<sequence>MIDCYRCQVTDNNQPGHGLFVARIGALNARTTLAESVTWPIVAMHNAAFSLGRASLQRSKNCAAAKRAVGAARAATAPVRLRRNLQRRGNGQVCVRRDQPLRGRGSRRSYRASPRLLWERREPRPRQCVYGGTFSADAIGRPGFDATGRSVVAACAAPTGQARGFCGSGASRDRANAFTAEPSVPTQRPGPRPA</sequence>
<evidence type="ECO:0000313" key="3">
    <source>
        <dbReference type="Proteomes" id="UP000061569"/>
    </source>
</evidence>
<gene>
    <name evidence="2" type="ORF">GLE_2763</name>
</gene>
<dbReference type="AlphaFoldDB" id="A0A0S2DIP1"/>
<name>A0A0S2DIP1_LYSEN</name>
<dbReference type="Proteomes" id="UP000061569">
    <property type="component" value="Chromosome"/>
</dbReference>
<dbReference type="PATRIC" id="fig|69.6.peg.2720"/>
<organism evidence="2 3">
    <name type="scientific">Lysobacter enzymogenes</name>
    <dbReference type="NCBI Taxonomy" id="69"/>
    <lineage>
        <taxon>Bacteria</taxon>
        <taxon>Pseudomonadati</taxon>
        <taxon>Pseudomonadota</taxon>
        <taxon>Gammaproteobacteria</taxon>
        <taxon>Lysobacterales</taxon>
        <taxon>Lysobacteraceae</taxon>
        <taxon>Lysobacter</taxon>
    </lineage>
</organism>
<protein>
    <submittedName>
        <fullName evidence="2">Uncharacterized protein</fullName>
    </submittedName>
</protein>
<accession>A0A0S2DIP1</accession>
<evidence type="ECO:0000313" key="2">
    <source>
        <dbReference type="EMBL" id="ALN58111.1"/>
    </source>
</evidence>
<dbReference type="STRING" id="69.GLE_2763"/>
<proteinExistence type="predicted"/>
<evidence type="ECO:0000256" key="1">
    <source>
        <dbReference type="SAM" id="MobiDB-lite"/>
    </source>
</evidence>
<reference evidence="2 3" key="1">
    <citation type="submission" date="2015-11" db="EMBL/GenBank/DDBJ databases">
        <title>Genome sequences of Lysobacter enzymogenes strain C3 and Lysobacter antibioticus ATCC 29479.</title>
        <authorList>
            <person name="Kobayashi D.Y."/>
        </authorList>
    </citation>
    <scope>NUCLEOTIDE SEQUENCE [LARGE SCALE GENOMIC DNA]</scope>
    <source>
        <strain evidence="2 3">C3</strain>
    </source>
</reference>
<feature type="region of interest" description="Disordered" evidence="1">
    <location>
        <begin position="167"/>
        <end position="194"/>
    </location>
</feature>
<dbReference type="EMBL" id="CP013140">
    <property type="protein sequence ID" value="ALN58111.1"/>
    <property type="molecule type" value="Genomic_DNA"/>
</dbReference>
<dbReference type="KEGG" id="lez:GLE_2763"/>